<dbReference type="PATRIC" id="fig|336566.3.peg.1082"/>
<keyword evidence="5" id="KW-0472">Membrane</keyword>
<evidence type="ECO:0000256" key="5">
    <source>
        <dbReference type="ARBA" id="ARBA00023136"/>
    </source>
</evidence>
<keyword evidence="2" id="KW-1003">Cell membrane</keyword>
<dbReference type="OrthoDB" id="9803456at2"/>
<keyword evidence="4 7" id="KW-0808">Transferase</keyword>
<evidence type="ECO:0000256" key="2">
    <source>
        <dbReference type="ARBA" id="ARBA00022475"/>
    </source>
</evidence>
<dbReference type="EMBL" id="LDJM01000020">
    <property type="protein sequence ID" value="KRG76966.1"/>
    <property type="molecule type" value="Genomic_DNA"/>
</dbReference>
<dbReference type="PANTHER" id="PTHR30606">
    <property type="entry name" value="LIPID A BIOSYNTHESIS LAUROYL ACYLTRANSFERASE"/>
    <property type="match status" value="1"/>
</dbReference>
<protein>
    <submittedName>
        <fullName evidence="7">Lipid A biosynthesis lauroyl acyltransferase</fullName>
    </submittedName>
</protein>
<dbReference type="CDD" id="cd07984">
    <property type="entry name" value="LPLAT_LABLAT-like"/>
    <property type="match status" value="1"/>
</dbReference>
<comment type="subcellular location">
    <subcellularLocation>
        <location evidence="1">Cell inner membrane</location>
    </subcellularLocation>
</comment>
<keyword evidence="3" id="KW-0997">Cell inner membrane</keyword>
<proteinExistence type="predicted"/>
<dbReference type="STRING" id="336566.ABB30_08350"/>
<sequence>MDANTKAGLIYRLTALFTRLPWPVLRRLADGLAWLWTRLDARESKVTRRNLELAFPHIDAAGRAGMHQQVMQATARQALETLYLWTHRPEANLARCLRQRIGQELYDAAHRSGRGLIVIAPHHGNWEMLNQWLASRGPVAIVYAPPESAVGDAFLQRARGGENITQIPAEGPAVRQMLKTLKAGGTVGILPDQQPKQGDGVFVPFFGIDALTMTLVNRLAARTGADLLYAWCERSGDGLQFDLHVEPAPAQLADADPVAATARLNADIEEIVRRNPTQYQWTYKRYTLRPEGSGQANPYADLRHRR</sequence>
<dbReference type="AlphaFoldDB" id="A0A0R0D5Y9"/>
<evidence type="ECO:0000313" key="8">
    <source>
        <dbReference type="Proteomes" id="UP000050956"/>
    </source>
</evidence>
<reference evidence="7 8" key="1">
    <citation type="submission" date="2015-05" db="EMBL/GenBank/DDBJ databases">
        <title>Genome sequencing and analysis of members of genus Stenotrophomonas.</title>
        <authorList>
            <person name="Patil P.P."/>
            <person name="Midha S."/>
            <person name="Patil P.B."/>
        </authorList>
    </citation>
    <scope>NUCLEOTIDE SEQUENCE [LARGE SCALE GENOMIC DNA]</scope>
    <source>
        <strain evidence="7 8">DSM 24757</strain>
    </source>
</reference>
<dbReference type="Proteomes" id="UP000050956">
    <property type="component" value="Unassembled WGS sequence"/>
</dbReference>
<evidence type="ECO:0000313" key="7">
    <source>
        <dbReference type="EMBL" id="KRG76966.1"/>
    </source>
</evidence>
<evidence type="ECO:0000256" key="4">
    <source>
        <dbReference type="ARBA" id="ARBA00022679"/>
    </source>
</evidence>
<dbReference type="NCBIfam" id="NF006438">
    <property type="entry name" value="PRK08734.1"/>
    <property type="match status" value="1"/>
</dbReference>
<dbReference type="RefSeq" id="WP_057637846.1">
    <property type="nucleotide sequence ID" value="NZ_LDJM01000020.1"/>
</dbReference>
<evidence type="ECO:0000256" key="6">
    <source>
        <dbReference type="ARBA" id="ARBA00023315"/>
    </source>
</evidence>
<name>A0A0R0D5Y9_9GAMM</name>
<dbReference type="PANTHER" id="PTHR30606:SF10">
    <property type="entry name" value="PHOSPHATIDYLINOSITOL MANNOSIDE ACYLTRANSFERASE"/>
    <property type="match status" value="1"/>
</dbReference>
<dbReference type="Pfam" id="PF03279">
    <property type="entry name" value="Lip_A_acyltrans"/>
    <property type="match status" value="1"/>
</dbReference>
<keyword evidence="6 7" id="KW-0012">Acyltransferase</keyword>
<evidence type="ECO:0000256" key="1">
    <source>
        <dbReference type="ARBA" id="ARBA00004533"/>
    </source>
</evidence>
<dbReference type="InterPro" id="IPR004960">
    <property type="entry name" value="LipA_acyltrans"/>
</dbReference>
<dbReference type="GO" id="GO:0009247">
    <property type="term" value="P:glycolipid biosynthetic process"/>
    <property type="evidence" value="ECO:0007669"/>
    <property type="project" value="UniProtKB-ARBA"/>
</dbReference>
<keyword evidence="8" id="KW-1185">Reference proteome</keyword>
<comment type="caution">
    <text evidence="7">The sequence shown here is derived from an EMBL/GenBank/DDBJ whole genome shotgun (WGS) entry which is preliminary data.</text>
</comment>
<evidence type="ECO:0000256" key="3">
    <source>
        <dbReference type="ARBA" id="ARBA00022519"/>
    </source>
</evidence>
<gene>
    <name evidence="7" type="ORF">ABB30_08350</name>
</gene>
<dbReference type="GO" id="GO:0005886">
    <property type="term" value="C:plasma membrane"/>
    <property type="evidence" value="ECO:0007669"/>
    <property type="project" value="UniProtKB-SubCell"/>
</dbReference>
<accession>A0A0R0D5Y9</accession>
<organism evidence="7 8">
    <name type="scientific">Stenotrophomonas ginsengisoli</name>
    <dbReference type="NCBI Taxonomy" id="336566"/>
    <lineage>
        <taxon>Bacteria</taxon>
        <taxon>Pseudomonadati</taxon>
        <taxon>Pseudomonadota</taxon>
        <taxon>Gammaproteobacteria</taxon>
        <taxon>Lysobacterales</taxon>
        <taxon>Lysobacteraceae</taxon>
        <taxon>Stenotrophomonas</taxon>
    </lineage>
</organism>
<dbReference type="PIRSF" id="PIRSF026649">
    <property type="entry name" value="MsbB"/>
    <property type="match status" value="1"/>
</dbReference>
<dbReference type="GO" id="GO:0016746">
    <property type="term" value="F:acyltransferase activity"/>
    <property type="evidence" value="ECO:0007669"/>
    <property type="project" value="UniProtKB-KW"/>
</dbReference>